<reference evidence="4 5" key="1">
    <citation type="submission" date="2017-07" db="EMBL/GenBank/DDBJ databases">
        <title>Genome Sequence of Arenibacter algicola Strain SMS7 Isolated from a culture of the Diatom Skeletonema marinoi.</title>
        <authorList>
            <person name="Topel M."/>
            <person name="Pinder M.I.M."/>
            <person name="Johansson O.N."/>
            <person name="Kourtchenko O."/>
            <person name="Godhe A."/>
            <person name="Clarke A.K."/>
        </authorList>
    </citation>
    <scope>NUCLEOTIDE SEQUENCE [LARGE SCALE GENOMIC DNA]</scope>
    <source>
        <strain evidence="4 5">SMS7</strain>
    </source>
</reference>
<dbReference type="eggNOG" id="COG1090">
    <property type="taxonomic scope" value="Bacteria"/>
</dbReference>
<dbReference type="EMBL" id="CP022515">
    <property type="protein sequence ID" value="ASO08199.1"/>
    <property type="molecule type" value="Genomic_DNA"/>
</dbReference>
<accession>A0A221V3Q1</accession>
<dbReference type="STRING" id="616991.GCA_000733925_02995"/>
<dbReference type="PANTHER" id="PTHR11092">
    <property type="entry name" value="SUGAR NUCLEOTIDE EPIMERASE RELATED"/>
    <property type="match status" value="1"/>
</dbReference>
<proteinExistence type="inferred from homology"/>
<protein>
    <submittedName>
        <fullName evidence="4">Epimerase family protein</fullName>
    </submittedName>
</protein>
<gene>
    <name evidence="4" type="ORF">AREALGSMS7_04813</name>
</gene>
<feature type="domain" description="DUF1731" evidence="3">
    <location>
        <begin position="254"/>
        <end position="300"/>
    </location>
</feature>
<sequence>MKVLITGSTGLVGSEIVNLCKQNNISVNYLTTRKDKIVSQPNYKGFYWNPEKNEIDENCFNGVTTIINLAGSSISKRWTRNNKKKILNSRVKSLRTLLGAIPKVGPHSIKKIVSASAIGIYPNSLSQYYREDVEEVDDSFLGEVVSIWEKEVDAFEKLNIQTAKIRIGLVMSGKGGALPEMAKPVKYYVGAAMGSGNQWQSWIHLQDLGRLFLHVISKDLTGVYNAVAPNPVTNIKLTKEIARVLEKPLFLPNIPQTLMRLVLGEMSYLLFSSQRVSSKKIQDSGFDFIFPNICRALENIYLDKGAQTAIDALYRNEFIS</sequence>
<evidence type="ECO:0000313" key="4">
    <source>
        <dbReference type="EMBL" id="ASO08199.1"/>
    </source>
</evidence>
<dbReference type="KEGG" id="aalg:AREALGSMS7_04813"/>
<name>A0A221V3Q1_9FLAO</name>
<dbReference type="NCBIfam" id="TIGR01777">
    <property type="entry name" value="yfcH"/>
    <property type="match status" value="1"/>
</dbReference>
<dbReference type="Pfam" id="PF01370">
    <property type="entry name" value="Epimerase"/>
    <property type="match status" value="1"/>
</dbReference>
<dbReference type="PANTHER" id="PTHR11092:SF0">
    <property type="entry name" value="EPIMERASE FAMILY PROTEIN SDR39U1"/>
    <property type="match status" value="1"/>
</dbReference>
<dbReference type="AlphaFoldDB" id="A0A221V3Q1"/>
<dbReference type="Proteomes" id="UP000204551">
    <property type="component" value="Chromosome"/>
</dbReference>
<dbReference type="InterPro" id="IPR010099">
    <property type="entry name" value="SDR39U1"/>
</dbReference>
<dbReference type="SUPFAM" id="SSF51735">
    <property type="entry name" value="NAD(P)-binding Rossmann-fold domains"/>
    <property type="match status" value="1"/>
</dbReference>
<dbReference type="InterPro" id="IPR013549">
    <property type="entry name" value="DUF1731"/>
</dbReference>
<evidence type="ECO:0000313" key="5">
    <source>
        <dbReference type="Proteomes" id="UP000204551"/>
    </source>
</evidence>
<evidence type="ECO:0000256" key="1">
    <source>
        <dbReference type="ARBA" id="ARBA00009353"/>
    </source>
</evidence>
<dbReference type="RefSeq" id="WP_093980303.1">
    <property type="nucleotide sequence ID" value="NZ_CP022515.1"/>
</dbReference>
<evidence type="ECO:0000259" key="3">
    <source>
        <dbReference type="Pfam" id="PF08338"/>
    </source>
</evidence>
<dbReference type="Pfam" id="PF08338">
    <property type="entry name" value="DUF1731"/>
    <property type="match status" value="1"/>
</dbReference>
<organism evidence="4 5">
    <name type="scientific">Arenibacter algicola</name>
    <dbReference type="NCBI Taxonomy" id="616991"/>
    <lineage>
        <taxon>Bacteria</taxon>
        <taxon>Pseudomonadati</taxon>
        <taxon>Bacteroidota</taxon>
        <taxon>Flavobacteriia</taxon>
        <taxon>Flavobacteriales</taxon>
        <taxon>Flavobacteriaceae</taxon>
        <taxon>Arenibacter</taxon>
    </lineage>
</organism>
<dbReference type="InterPro" id="IPR001509">
    <property type="entry name" value="Epimerase_deHydtase"/>
</dbReference>
<dbReference type="Gene3D" id="3.40.50.720">
    <property type="entry name" value="NAD(P)-binding Rossmann-like Domain"/>
    <property type="match status" value="1"/>
</dbReference>
<comment type="similarity">
    <text evidence="1">Belongs to the NAD(P)-dependent epimerase/dehydratase family. SDR39U1 subfamily.</text>
</comment>
<feature type="domain" description="NAD-dependent epimerase/dehydratase" evidence="2">
    <location>
        <begin position="3"/>
        <end position="127"/>
    </location>
</feature>
<evidence type="ECO:0000259" key="2">
    <source>
        <dbReference type="Pfam" id="PF01370"/>
    </source>
</evidence>
<dbReference type="InterPro" id="IPR036291">
    <property type="entry name" value="NAD(P)-bd_dom_sf"/>
</dbReference>